<dbReference type="AlphaFoldDB" id="D7E7C6"/>
<organism evidence="2 3">
    <name type="scientific">Methanohalobium evestigatum (strain ATCC BAA-1072 / DSM 3721 / NBRC 107634 / OCM 161 / Z-7303)</name>
    <dbReference type="NCBI Taxonomy" id="644295"/>
    <lineage>
        <taxon>Archaea</taxon>
        <taxon>Methanobacteriati</taxon>
        <taxon>Methanobacteriota</taxon>
        <taxon>Stenosarchaea group</taxon>
        <taxon>Methanomicrobia</taxon>
        <taxon>Methanosarcinales</taxon>
        <taxon>Methanosarcinaceae</taxon>
        <taxon>Methanohalobium</taxon>
    </lineage>
</organism>
<dbReference type="RefSeq" id="WP_013194442.1">
    <property type="nucleotide sequence ID" value="NC_014253.1"/>
</dbReference>
<dbReference type="EMBL" id="CP002069">
    <property type="protein sequence ID" value="ADI73875.1"/>
    <property type="molecule type" value="Genomic_DNA"/>
</dbReference>
<accession>D7E7C6</accession>
<evidence type="ECO:0000313" key="3">
    <source>
        <dbReference type="Proteomes" id="UP000000391"/>
    </source>
</evidence>
<feature type="coiled-coil region" evidence="1">
    <location>
        <begin position="6"/>
        <end position="40"/>
    </location>
</feature>
<keyword evidence="1" id="KW-0175">Coiled coil</keyword>
<reference evidence="2 3" key="1">
    <citation type="submission" date="2010-06" db="EMBL/GenBank/DDBJ databases">
        <title>Complete sequence chromosome of Methanohalobium evestigatum Z-7303.</title>
        <authorList>
            <consortium name="US DOE Joint Genome Institute"/>
            <person name="Lucas S."/>
            <person name="Copeland A."/>
            <person name="Lapidus A."/>
            <person name="Cheng J.-F."/>
            <person name="Bruce D."/>
            <person name="Goodwin L."/>
            <person name="Pitluck S."/>
            <person name="Saunders E."/>
            <person name="Detter J.C."/>
            <person name="Han C."/>
            <person name="Tapia R."/>
            <person name="Land M."/>
            <person name="Hauser L."/>
            <person name="Kyrpides N."/>
            <person name="Mikhailova N."/>
            <person name="Sieprawska-Lupa M."/>
            <person name="Whitman W.B."/>
            <person name="Anderson I."/>
            <person name="Woyke T."/>
        </authorList>
    </citation>
    <scope>NUCLEOTIDE SEQUENCE [LARGE SCALE GENOMIC DNA]</scope>
    <source>
        <strain evidence="3">ATCC BAA-1072 / DSM 3721 / NBRC 107634 / OCM 161 / Z-7303</strain>
    </source>
</reference>
<keyword evidence="3" id="KW-1185">Reference proteome</keyword>
<proteinExistence type="predicted"/>
<dbReference type="KEGG" id="mev:Metev_0984"/>
<protein>
    <submittedName>
        <fullName evidence="2">Uncharacterized protein</fullName>
    </submittedName>
</protein>
<gene>
    <name evidence="2" type="ordered locus">Metev_0984</name>
</gene>
<evidence type="ECO:0000313" key="2">
    <source>
        <dbReference type="EMBL" id="ADI73875.1"/>
    </source>
</evidence>
<name>D7E7C6_METEZ</name>
<dbReference type="Proteomes" id="UP000000391">
    <property type="component" value="Chromosome"/>
</dbReference>
<dbReference type="STRING" id="644295.Metev_0984"/>
<dbReference type="HOGENOM" id="CLU_3130827_0_0_2"/>
<evidence type="ECO:0000256" key="1">
    <source>
        <dbReference type="SAM" id="Coils"/>
    </source>
</evidence>
<sequence length="49" mass="5964">MWDSTEKASSDELQRYIEKLENENKELQKYKTLFKEAEYLSSVGSWEWD</sequence>
<dbReference type="GeneID" id="43316964"/>